<evidence type="ECO:0000256" key="3">
    <source>
        <dbReference type="ARBA" id="ARBA00022734"/>
    </source>
</evidence>
<dbReference type="GeneTree" id="ENSGT00940000154558"/>
<evidence type="ECO:0000256" key="7">
    <source>
        <dbReference type="ARBA" id="ARBA00023180"/>
    </source>
</evidence>
<accession>F6SVH9</accession>
<dbReference type="InterPro" id="IPR016186">
    <property type="entry name" value="C-type_lectin-like/link_sf"/>
</dbReference>
<keyword evidence="2" id="KW-0812">Transmembrane</keyword>
<evidence type="ECO:0000256" key="6">
    <source>
        <dbReference type="ARBA" id="ARBA00023136"/>
    </source>
</evidence>
<dbReference type="Proteomes" id="UP000002279">
    <property type="component" value="Chromosome 17"/>
</dbReference>
<keyword evidence="7" id="KW-0325">Glycoprotein</keyword>
<dbReference type="GO" id="GO:0030246">
    <property type="term" value="F:carbohydrate binding"/>
    <property type="evidence" value="ECO:0007669"/>
    <property type="project" value="UniProtKB-KW"/>
</dbReference>
<evidence type="ECO:0000256" key="8">
    <source>
        <dbReference type="ARBA" id="ARBA00041193"/>
    </source>
</evidence>
<sequence length="184" mass="20823">SYVPPSTHSENLSLSQQTCSLLTDLGDIELVAFFGFPSTFPSPDLASSGKDLGRSFVRPGCYSGSCPENWAWNRGNCYYISTEAKTWLESQTACRSMNSSLLKIEDREELQDFLKLLKSFYWTGLSRRGPDEPWLWLDGSGLSHDLSVQNVFPWGNCVFYRLEGEFTSENCTYSTLYICELRAT</sequence>
<dbReference type="GO" id="GO:0002223">
    <property type="term" value="P:stimulatory C-type lectin receptor signaling pathway"/>
    <property type="evidence" value="ECO:0000318"/>
    <property type="project" value="GO_Central"/>
</dbReference>
<dbReference type="PANTHER" id="PTHR22800">
    <property type="entry name" value="C-TYPE LECTIN PROTEINS"/>
    <property type="match status" value="1"/>
</dbReference>
<keyword evidence="5" id="KW-1133">Transmembrane helix</keyword>
<dbReference type="GO" id="GO:0016020">
    <property type="term" value="C:membrane"/>
    <property type="evidence" value="ECO:0007669"/>
    <property type="project" value="UniProtKB-SubCell"/>
</dbReference>
<dbReference type="Gene3D" id="3.10.100.10">
    <property type="entry name" value="Mannose-Binding Protein A, subunit A"/>
    <property type="match status" value="1"/>
</dbReference>
<evidence type="ECO:0000313" key="12">
    <source>
        <dbReference type="Proteomes" id="UP000002279"/>
    </source>
</evidence>
<reference evidence="11" key="2">
    <citation type="submission" date="2025-08" db="UniProtKB">
        <authorList>
            <consortium name="Ensembl"/>
        </authorList>
    </citation>
    <scope>IDENTIFICATION</scope>
    <source>
        <strain evidence="11">Glennie</strain>
    </source>
</reference>
<evidence type="ECO:0000256" key="9">
    <source>
        <dbReference type="ARBA" id="ARBA00041489"/>
    </source>
</evidence>
<dbReference type="FunCoup" id="F6SVH9">
    <property type="interactions" value="157"/>
</dbReference>
<keyword evidence="4" id="KW-0735">Signal-anchor</keyword>
<evidence type="ECO:0000256" key="1">
    <source>
        <dbReference type="ARBA" id="ARBA00004606"/>
    </source>
</evidence>
<dbReference type="InParanoid" id="F6SVH9"/>
<dbReference type="PANTHER" id="PTHR22800:SF252">
    <property type="entry name" value="NATURAL KILLER CELLS ANTIGEN CD94"/>
    <property type="match status" value="1"/>
</dbReference>
<reference evidence="11" key="3">
    <citation type="submission" date="2025-09" db="UniProtKB">
        <authorList>
            <consortium name="Ensembl"/>
        </authorList>
    </citation>
    <scope>IDENTIFICATION</scope>
    <source>
        <strain evidence="11">Glennie</strain>
    </source>
</reference>
<comment type="subcellular location">
    <subcellularLocation>
        <location evidence="1">Membrane</location>
        <topology evidence="1">Single-pass type II membrane protein</topology>
    </subcellularLocation>
</comment>
<feature type="domain" description="C-type lectin" evidence="10">
    <location>
        <begin position="73"/>
        <end position="180"/>
    </location>
</feature>
<dbReference type="HOGENOM" id="CLU_049894_8_5_1"/>
<dbReference type="CDD" id="cd03593">
    <property type="entry name" value="CLECT_NK_receptors_like"/>
    <property type="match status" value="1"/>
</dbReference>
<evidence type="ECO:0000256" key="2">
    <source>
        <dbReference type="ARBA" id="ARBA00022692"/>
    </source>
</evidence>
<name>F6SVH9_ORNAN</name>
<dbReference type="InterPro" id="IPR016187">
    <property type="entry name" value="CTDL_fold"/>
</dbReference>
<protein>
    <recommendedName>
        <fullName evidence="8">Natural killer cells antigen CD94</fullName>
    </recommendedName>
    <alternativeName>
        <fullName evidence="9">Killer cell lectin-like receptor subfamily D member 1</fullName>
    </alternativeName>
</protein>
<dbReference type="GO" id="GO:0045954">
    <property type="term" value="P:positive regulation of natural killer cell mediated cytotoxicity"/>
    <property type="evidence" value="ECO:0000318"/>
    <property type="project" value="GO_Central"/>
</dbReference>
<evidence type="ECO:0000256" key="4">
    <source>
        <dbReference type="ARBA" id="ARBA00022968"/>
    </source>
</evidence>
<keyword evidence="12" id="KW-1185">Reference proteome</keyword>
<dbReference type="InterPro" id="IPR033992">
    <property type="entry name" value="NKR-like_CTLD"/>
</dbReference>
<dbReference type="InterPro" id="IPR050919">
    <property type="entry name" value="NKG2/CD94_NK_receptors"/>
</dbReference>
<reference evidence="11 12" key="1">
    <citation type="journal article" date="2008" name="Nature">
        <title>Genome analysis of the platypus reveals unique signatures of evolution.</title>
        <authorList>
            <person name="Warren W.C."/>
            <person name="Hillier L.W."/>
            <person name="Marshall Graves J.A."/>
            <person name="Birney E."/>
            <person name="Ponting C.P."/>
            <person name="Grutzner F."/>
            <person name="Belov K."/>
            <person name="Miller W."/>
            <person name="Clarke L."/>
            <person name="Chinwalla A.T."/>
            <person name="Yang S.P."/>
            <person name="Heger A."/>
            <person name="Locke D.P."/>
            <person name="Miethke P."/>
            <person name="Waters P.D."/>
            <person name="Veyrunes F."/>
            <person name="Fulton L."/>
            <person name="Fulton B."/>
            <person name="Graves T."/>
            <person name="Wallis J."/>
            <person name="Puente X.S."/>
            <person name="Lopez-Otin C."/>
            <person name="Ordonez G.R."/>
            <person name="Eichler E.E."/>
            <person name="Chen L."/>
            <person name="Cheng Z."/>
            <person name="Deakin J.E."/>
            <person name="Alsop A."/>
            <person name="Thompson K."/>
            <person name="Kirby P."/>
            <person name="Papenfuss A.T."/>
            <person name="Wakefield M.J."/>
            <person name="Olender T."/>
            <person name="Lancet D."/>
            <person name="Huttley G.A."/>
            <person name="Smit A.F."/>
            <person name="Pask A."/>
            <person name="Temple-Smith P."/>
            <person name="Batzer M.A."/>
            <person name="Walker J.A."/>
            <person name="Konkel M.K."/>
            <person name="Harris R.S."/>
            <person name="Whittington C.M."/>
            <person name="Wong E.S."/>
            <person name="Gemmell N.J."/>
            <person name="Buschiazzo E."/>
            <person name="Vargas Jentzsch I.M."/>
            <person name="Merkel A."/>
            <person name="Schmitz J."/>
            <person name="Zemann A."/>
            <person name="Churakov G."/>
            <person name="Kriegs J.O."/>
            <person name="Brosius J."/>
            <person name="Murchison E.P."/>
            <person name="Sachidanandam R."/>
            <person name="Smith C."/>
            <person name="Hannon G.J."/>
            <person name="Tsend-Ayush E."/>
            <person name="McMillan D."/>
            <person name="Attenborough R."/>
            <person name="Rens W."/>
            <person name="Ferguson-Smith M."/>
            <person name="Lefevre C.M."/>
            <person name="Sharp J.A."/>
            <person name="Nicholas K.R."/>
            <person name="Ray D.A."/>
            <person name="Kube M."/>
            <person name="Reinhardt R."/>
            <person name="Pringle T.H."/>
            <person name="Taylor J."/>
            <person name="Jones R.C."/>
            <person name="Nixon B."/>
            <person name="Dacheux J.L."/>
            <person name="Niwa H."/>
            <person name="Sekita Y."/>
            <person name="Huang X."/>
            <person name="Stark A."/>
            <person name="Kheradpour P."/>
            <person name="Kellis M."/>
            <person name="Flicek P."/>
            <person name="Chen Y."/>
            <person name="Webber C."/>
            <person name="Hardison R."/>
            <person name="Nelson J."/>
            <person name="Hallsworth-Pepin K."/>
            <person name="Delehaunty K."/>
            <person name="Markovic C."/>
            <person name="Minx P."/>
            <person name="Feng Y."/>
            <person name="Kremitzki C."/>
            <person name="Mitreva M."/>
            <person name="Glasscock J."/>
            <person name="Wylie T."/>
            <person name="Wohldmann P."/>
            <person name="Thiru P."/>
            <person name="Nhan M.N."/>
            <person name="Pohl C.S."/>
            <person name="Smith S.M."/>
            <person name="Hou S."/>
            <person name="Nefedov M."/>
            <person name="de Jong P.J."/>
            <person name="Renfree M.B."/>
            <person name="Mardis E.R."/>
            <person name="Wilson R.K."/>
        </authorList>
    </citation>
    <scope>NUCLEOTIDE SEQUENCE [LARGE SCALE GENOMIC DNA]</scope>
    <source>
        <strain evidence="11 12">Glennie</strain>
    </source>
</reference>
<dbReference type="Pfam" id="PF00059">
    <property type="entry name" value="Lectin_C"/>
    <property type="match status" value="1"/>
</dbReference>
<dbReference type="AlphaFoldDB" id="F6SVH9"/>
<evidence type="ECO:0000313" key="11">
    <source>
        <dbReference type="Ensembl" id="ENSOANP00000027334.2"/>
    </source>
</evidence>
<organism evidence="11 12">
    <name type="scientific">Ornithorhynchus anatinus</name>
    <name type="common">Duckbill platypus</name>
    <dbReference type="NCBI Taxonomy" id="9258"/>
    <lineage>
        <taxon>Eukaryota</taxon>
        <taxon>Metazoa</taxon>
        <taxon>Chordata</taxon>
        <taxon>Craniata</taxon>
        <taxon>Vertebrata</taxon>
        <taxon>Euteleostomi</taxon>
        <taxon>Mammalia</taxon>
        <taxon>Monotremata</taxon>
        <taxon>Ornithorhynchidae</taxon>
        <taxon>Ornithorhynchus</taxon>
    </lineage>
</organism>
<evidence type="ECO:0000259" key="10">
    <source>
        <dbReference type="PROSITE" id="PS50041"/>
    </source>
</evidence>
<proteinExistence type="predicted"/>
<dbReference type="Ensembl" id="ENSOANT00000031134.2">
    <property type="protein sequence ID" value="ENSOANP00000027334.2"/>
    <property type="gene ID" value="ENSOANG00000021466.2"/>
</dbReference>
<dbReference type="OMA" id="YLICERR"/>
<dbReference type="PROSITE" id="PS50041">
    <property type="entry name" value="C_TYPE_LECTIN_2"/>
    <property type="match status" value="1"/>
</dbReference>
<dbReference type="SMART" id="SM00034">
    <property type="entry name" value="CLECT"/>
    <property type="match status" value="1"/>
</dbReference>
<keyword evidence="6" id="KW-0472">Membrane</keyword>
<dbReference type="InterPro" id="IPR001304">
    <property type="entry name" value="C-type_lectin-like"/>
</dbReference>
<evidence type="ECO:0000256" key="5">
    <source>
        <dbReference type="ARBA" id="ARBA00022989"/>
    </source>
</evidence>
<dbReference type="SUPFAM" id="SSF56436">
    <property type="entry name" value="C-type lectin-like"/>
    <property type="match status" value="1"/>
</dbReference>
<keyword evidence="3" id="KW-0430">Lectin</keyword>
<dbReference type="eggNOG" id="KOG4297">
    <property type="taxonomic scope" value="Eukaryota"/>
</dbReference>